<gene>
    <name evidence="3" type="ORF">GA0061099_101711</name>
</gene>
<dbReference type="Proteomes" id="UP000183174">
    <property type="component" value="Unassembled WGS sequence"/>
</dbReference>
<evidence type="ECO:0000259" key="2">
    <source>
        <dbReference type="Pfam" id="PF20469"/>
    </source>
</evidence>
<dbReference type="PANTHER" id="PTHR43581:SF4">
    <property type="entry name" value="ATP_GTP PHOSPHATASE"/>
    <property type="match status" value="1"/>
</dbReference>
<dbReference type="InterPro" id="IPR041685">
    <property type="entry name" value="AAA_GajA/Old/RecF-like"/>
</dbReference>
<name>A0A1C3XGC7_9BRAD</name>
<dbReference type="InterPro" id="IPR051396">
    <property type="entry name" value="Bact_Antivir_Def_Nuclease"/>
</dbReference>
<organism evidence="3 4">
    <name type="scientific">Bradyrhizobium yuanmingense</name>
    <dbReference type="NCBI Taxonomy" id="108015"/>
    <lineage>
        <taxon>Bacteria</taxon>
        <taxon>Pseudomonadati</taxon>
        <taxon>Pseudomonadota</taxon>
        <taxon>Alphaproteobacteria</taxon>
        <taxon>Hyphomicrobiales</taxon>
        <taxon>Nitrobacteraceae</taxon>
        <taxon>Bradyrhizobium</taxon>
    </lineage>
</organism>
<sequence length="332" mass="36703">MLRFGHGLQRSFLLAILQELASVESGSSAETSIERPTLILGCEEPELYQHPPQAKHLSAVLRELAALGNQVMLTTHKPYFVSGEEFEDIRLVRRDGKSGKSHVKCTDFDRFAVRISKATGKKPDKNPVARAKLLAALRPEPSELYFSQRLVLVEGIADRAYLSAALHLDGEWNAMRRAGLHILPTEGKSNILQLLTIAQELEIPCFVIFDADGDEEHPDRRRHHEVDNKALLAALELGGDHFPSAIVWGDCCAIWPNNIEDSVRQCFEAADWDRVNNEARRAIDPAAGGLRKNPALIGELLAIAWAEGKKPEVLTSLIRRLAAFGQAMDAAA</sequence>
<evidence type="ECO:0000313" key="3">
    <source>
        <dbReference type="EMBL" id="SCB51313.1"/>
    </source>
</evidence>
<accession>A0A1C3XGC7</accession>
<dbReference type="CDD" id="cd01026">
    <property type="entry name" value="TOPRIM_OLD"/>
    <property type="match status" value="1"/>
</dbReference>
<feature type="domain" description="Endonuclease GajA/Old nuclease/RecF-like AAA" evidence="1">
    <location>
        <begin position="5"/>
        <end position="81"/>
    </location>
</feature>
<feature type="domain" description="OLD protein-like TOPRIM" evidence="2">
    <location>
        <begin position="146"/>
        <end position="212"/>
    </location>
</feature>
<proteinExistence type="predicted"/>
<dbReference type="AlphaFoldDB" id="A0A1C3XGC7"/>
<protein>
    <submittedName>
        <fullName evidence="3">AAA ATPase domain-containing protein</fullName>
    </submittedName>
</protein>
<dbReference type="Pfam" id="PF20469">
    <property type="entry name" value="OLD-like_TOPRIM"/>
    <property type="match status" value="1"/>
</dbReference>
<reference evidence="3 4" key="1">
    <citation type="submission" date="2016-08" db="EMBL/GenBank/DDBJ databases">
        <authorList>
            <person name="Seilhamer J.J."/>
        </authorList>
    </citation>
    <scope>NUCLEOTIDE SEQUENCE [LARGE SCALE GENOMIC DNA]</scope>
    <source>
        <strain evidence="3 4">CCBAU 10071</strain>
    </source>
</reference>
<dbReference type="EMBL" id="FMAE01000017">
    <property type="protein sequence ID" value="SCB51313.1"/>
    <property type="molecule type" value="Genomic_DNA"/>
</dbReference>
<dbReference type="Pfam" id="PF13175">
    <property type="entry name" value="AAA_15"/>
    <property type="match status" value="1"/>
</dbReference>
<evidence type="ECO:0000259" key="1">
    <source>
        <dbReference type="Pfam" id="PF13175"/>
    </source>
</evidence>
<dbReference type="InterPro" id="IPR034139">
    <property type="entry name" value="TOPRIM_OLD"/>
</dbReference>
<evidence type="ECO:0000313" key="4">
    <source>
        <dbReference type="Proteomes" id="UP000183174"/>
    </source>
</evidence>
<dbReference type="PANTHER" id="PTHR43581">
    <property type="entry name" value="ATP/GTP PHOSPHATASE"/>
    <property type="match status" value="1"/>
</dbReference>